<gene>
    <name evidence="2" type="ORF">ORAREDHAP_LOCUS4117</name>
</gene>
<sequence>MSASDVFNGEFIRRRYNGKDHWGSREGSRADQVGSWMGGRIQGAELEDTATSPCKFGTHSSRMVGSSRQ</sequence>
<accession>A0A6J5W361</accession>
<organism evidence="2 3">
    <name type="scientific">Prunus armeniaca</name>
    <name type="common">Apricot</name>
    <name type="synonym">Armeniaca vulgaris</name>
    <dbReference type="NCBI Taxonomy" id="36596"/>
    <lineage>
        <taxon>Eukaryota</taxon>
        <taxon>Viridiplantae</taxon>
        <taxon>Streptophyta</taxon>
        <taxon>Embryophyta</taxon>
        <taxon>Tracheophyta</taxon>
        <taxon>Spermatophyta</taxon>
        <taxon>Magnoliopsida</taxon>
        <taxon>eudicotyledons</taxon>
        <taxon>Gunneridae</taxon>
        <taxon>Pentapetalae</taxon>
        <taxon>rosids</taxon>
        <taxon>fabids</taxon>
        <taxon>Rosales</taxon>
        <taxon>Rosaceae</taxon>
        <taxon>Amygdaloideae</taxon>
        <taxon>Amygdaleae</taxon>
        <taxon>Prunus</taxon>
    </lineage>
</organism>
<proteinExistence type="predicted"/>
<evidence type="ECO:0000256" key="1">
    <source>
        <dbReference type="SAM" id="MobiDB-lite"/>
    </source>
</evidence>
<dbReference type="Proteomes" id="UP000507245">
    <property type="component" value="Unassembled WGS sequence"/>
</dbReference>
<keyword evidence="3" id="KW-1185">Reference proteome</keyword>
<reference evidence="3" key="1">
    <citation type="journal article" date="2020" name="Genome Biol.">
        <title>Gamete binning: chromosome-level and haplotype-resolved genome assembly enabled by high-throughput single-cell sequencing of gamete genomes.</title>
        <authorList>
            <person name="Campoy J.A."/>
            <person name="Sun H."/>
            <person name="Goel M."/>
            <person name="Jiao W.-B."/>
            <person name="Folz-Donahue K."/>
            <person name="Wang N."/>
            <person name="Rubio M."/>
            <person name="Liu C."/>
            <person name="Kukat C."/>
            <person name="Ruiz D."/>
            <person name="Huettel B."/>
            <person name="Schneeberger K."/>
        </authorList>
    </citation>
    <scope>NUCLEOTIDE SEQUENCE [LARGE SCALE GENOMIC DNA]</scope>
    <source>
        <strain evidence="3">cv. Rojo Pasion</strain>
    </source>
</reference>
<feature type="compositionally biased region" description="Polar residues" evidence="1">
    <location>
        <begin position="58"/>
        <end position="69"/>
    </location>
</feature>
<dbReference type="AlphaFoldDB" id="A0A6J5W361"/>
<evidence type="ECO:0000313" key="2">
    <source>
        <dbReference type="EMBL" id="CAB4294164.1"/>
    </source>
</evidence>
<evidence type="ECO:0000313" key="3">
    <source>
        <dbReference type="Proteomes" id="UP000507245"/>
    </source>
</evidence>
<name>A0A6J5W361_PRUAR</name>
<feature type="region of interest" description="Disordered" evidence="1">
    <location>
        <begin position="46"/>
        <end position="69"/>
    </location>
</feature>
<protein>
    <submittedName>
        <fullName evidence="2">Uncharacterized protein</fullName>
    </submittedName>
</protein>
<dbReference type="EMBL" id="CAEKKB010000001">
    <property type="protein sequence ID" value="CAB4294164.1"/>
    <property type="molecule type" value="Genomic_DNA"/>
</dbReference>